<dbReference type="InterPro" id="IPR038404">
    <property type="entry name" value="TRAP_DctP_sf"/>
</dbReference>
<reference evidence="1 2" key="1">
    <citation type="submission" date="2019-06" db="EMBL/GenBank/DDBJ databases">
        <title>Sequencing the genomes of 1000 actinobacteria strains.</title>
        <authorList>
            <person name="Klenk H.-P."/>
        </authorList>
    </citation>
    <scope>NUCLEOTIDE SEQUENCE [LARGE SCALE GENOMIC DNA]</scope>
    <source>
        <strain evidence="1 2">DSM 12362</strain>
    </source>
</reference>
<keyword evidence="2" id="KW-1185">Reference proteome</keyword>
<accession>A0A543KJT4</accession>
<proteinExistence type="predicted"/>
<gene>
    <name evidence="1" type="ORF">FB476_0181</name>
</gene>
<dbReference type="Proteomes" id="UP000315133">
    <property type="component" value="Unassembled WGS sequence"/>
</dbReference>
<name>A0A543KJT4_9MICO</name>
<protein>
    <submittedName>
        <fullName evidence="1">Uncharacterized protein</fullName>
    </submittedName>
</protein>
<dbReference type="Gene3D" id="3.40.190.170">
    <property type="entry name" value="Bacterial extracellular solute-binding protein, family 7"/>
    <property type="match status" value="1"/>
</dbReference>
<organism evidence="1 2">
    <name type="scientific">Ornithinimicrobium humiphilum</name>
    <dbReference type="NCBI Taxonomy" id="125288"/>
    <lineage>
        <taxon>Bacteria</taxon>
        <taxon>Bacillati</taxon>
        <taxon>Actinomycetota</taxon>
        <taxon>Actinomycetes</taxon>
        <taxon>Micrococcales</taxon>
        <taxon>Ornithinimicrobiaceae</taxon>
        <taxon>Ornithinimicrobium</taxon>
    </lineage>
</organism>
<sequence>MEAWPEEYRTALLEAAAVSFEDALEATRTEDRLPDDHRAEVCGAGLEMVELTEDELAAVRAAVEPAYEALRAVAGAAAYLDEIEALKAELAHRPTSSPATDGQSR</sequence>
<comment type="caution">
    <text evidence="1">The sequence shown here is derived from an EMBL/GenBank/DDBJ whole genome shotgun (WGS) entry which is preliminary data.</text>
</comment>
<evidence type="ECO:0000313" key="1">
    <source>
        <dbReference type="EMBL" id="TQM95342.1"/>
    </source>
</evidence>
<dbReference type="EMBL" id="VFPU01000001">
    <property type="protein sequence ID" value="TQM95342.1"/>
    <property type="molecule type" value="Genomic_DNA"/>
</dbReference>
<evidence type="ECO:0000313" key="2">
    <source>
        <dbReference type="Proteomes" id="UP000315133"/>
    </source>
</evidence>
<dbReference type="AlphaFoldDB" id="A0A543KJT4"/>